<keyword evidence="1" id="KW-0732">Signal</keyword>
<dbReference type="VEuPathDB" id="TriTrypDB:TcCLB.510947.44"/>
<dbReference type="VEuPathDB" id="TriTrypDB:TcYC6_0033340"/>
<dbReference type="AlphaFoldDB" id="A0A2V2UNY4"/>
<feature type="non-terminal residue" evidence="2">
    <location>
        <position position="190"/>
    </location>
</feature>
<dbReference type="VEuPathDB" id="TriTrypDB:C4B63_220g14"/>
<dbReference type="EMBL" id="PRFA01000220">
    <property type="protein sequence ID" value="PWU84538.1"/>
    <property type="molecule type" value="Genomic_DNA"/>
</dbReference>
<reference evidence="2 3" key="1">
    <citation type="journal article" date="2018" name="Microb. Genom.">
        <title>Expanding an expanded genome: long-read sequencing of Trypanosoma cruzi.</title>
        <authorList>
            <person name="Berna L."/>
            <person name="Rodriguez M."/>
            <person name="Chiribao M.L."/>
            <person name="Parodi-Talice A."/>
            <person name="Pita S."/>
            <person name="Rijo G."/>
            <person name="Alvarez-Valin F."/>
            <person name="Robello C."/>
        </authorList>
    </citation>
    <scope>NUCLEOTIDE SEQUENCE [LARGE SCALE GENOMIC DNA]</scope>
    <source>
        <strain evidence="2 3">Dm28c</strain>
    </source>
</reference>
<evidence type="ECO:0000313" key="3">
    <source>
        <dbReference type="Proteomes" id="UP000246121"/>
    </source>
</evidence>
<gene>
    <name evidence="2" type="ORF">C4B63_220g14</name>
</gene>
<comment type="caution">
    <text evidence="2">The sequence shown here is derived from an EMBL/GenBank/DDBJ whole genome shotgun (WGS) entry which is preliminary data.</text>
</comment>
<feature type="chain" id="PRO_5015933921" description="Excreted/secreted protein 23" evidence="1">
    <location>
        <begin position="23"/>
        <end position="190"/>
    </location>
</feature>
<accession>A0A2V2UNY4</accession>
<evidence type="ECO:0000313" key="2">
    <source>
        <dbReference type="EMBL" id="PWU84538.1"/>
    </source>
</evidence>
<sequence>MMRGGSGLLCSTLICRIPFVSVGSSRRMVETPTKESREIGDSTALLSGGHAQRTSCTGPFSAVDVVWNDERCGEEKMLALIKEQEERRIARREAFLKWQAGQREKGAAHRLVRQAKTQEKFKRHHYHAQSGRLISIALSHVENTSQNRSDGGMDFVSSSSFRHEGERGRATNFLFLLRYAHGQTDTPRVM</sequence>
<protein>
    <recommendedName>
        <fullName evidence="4">Excreted/secreted protein 23</fullName>
    </recommendedName>
</protein>
<organism evidence="2 3">
    <name type="scientific">Trypanosoma cruzi</name>
    <dbReference type="NCBI Taxonomy" id="5693"/>
    <lineage>
        <taxon>Eukaryota</taxon>
        <taxon>Discoba</taxon>
        <taxon>Euglenozoa</taxon>
        <taxon>Kinetoplastea</taxon>
        <taxon>Metakinetoplastina</taxon>
        <taxon>Trypanosomatida</taxon>
        <taxon>Trypanosomatidae</taxon>
        <taxon>Trypanosoma</taxon>
        <taxon>Schizotrypanum</taxon>
    </lineage>
</organism>
<feature type="signal peptide" evidence="1">
    <location>
        <begin position="1"/>
        <end position="22"/>
    </location>
</feature>
<evidence type="ECO:0008006" key="4">
    <source>
        <dbReference type="Google" id="ProtNLM"/>
    </source>
</evidence>
<dbReference type="VEuPathDB" id="TriTrypDB:TcCL_ESM09262"/>
<dbReference type="Proteomes" id="UP000246121">
    <property type="component" value="Unassembled WGS sequence"/>
</dbReference>
<dbReference type="VEuPathDB" id="TriTrypDB:TcCLB.509499.4"/>
<dbReference type="VEuPathDB" id="TriTrypDB:TcBrA4_0138970"/>
<proteinExistence type="predicted"/>
<evidence type="ECO:0000256" key="1">
    <source>
        <dbReference type="SAM" id="SignalP"/>
    </source>
</evidence>
<dbReference type="VEuPathDB" id="TriTrypDB:BCY84_17772"/>
<name>A0A2V2UNY4_TRYCR</name>
<dbReference type="VEuPathDB" id="TriTrypDB:C3747_287g14"/>